<dbReference type="GO" id="GO:0070522">
    <property type="term" value="C:ERCC4-ERCC1 complex"/>
    <property type="evidence" value="ECO:0007669"/>
    <property type="project" value="TreeGrafter"/>
</dbReference>
<comment type="similarity">
    <text evidence="2">Belongs to the ERCC1/RAD10/SWI10 family.</text>
</comment>
<dbReference type="Gene3D" id="1.10.150.20">
    <property type="entry name" value="5' to 3' exonuclease, C-terminal subdomain"/>
    <property type="match status" value="1"/>
</dbReference>
<comment type="subcellular location">
    <subcellularLocation>
        <location evidence="1">Nucleus</location>
    </subcellularLocation>
</comment>
<name>A0A564Y822_HYMDI</name>
<evidence type="ECO:0000313" key="10">
    <source>
        <dbReference type="Proteomes" id="UP000321570"/>
    </source>
</evidence>
<dbReference type="InterPro" id="IPR011335">
    <property type="entry name" value="Restrct_endonuc-II-like"/>
</dbReference>
<evidence type="ECO:0000256" key="2">
    <source>
        <dbReference type="ARBA" id="ARBA00008283"/>
    </source>
</evidence>
<evidence type="ECO:0000259" key="8">
    <source>
        <dbReference type="Pfam" id="PF03834"/>
    </source>
</evidence>
<protein>
    <recommendedName>
        <fullName evidence="8">ERCC1-like central domain-containing protein</fullName>
    </recommendedName>
</protein>
<dbReference type="Gene3D" id="3.40.50.10130">
    <property type="match status" value="1"/>
</dbReference>
<feature type="region of interest" description="Disordered" evidence="7">
    <location>
        <begin position="54"/>
        <end position="98"/>
    </location>
</feature>
<dbReference type="NCBIfam" id="TIGR00597">
    <property type="entry name" value="rad10"/>
    <property type="match status" value="1"/>
</dbReference>
<dbReference type="Pfam" id="PF03834">
    <property type="entry name" value="Rad10"/>
    <property type="match status" value="1"/>
</dbReference>
<dbReference type="GO" id="GO:0070914">
    <property type="term" value="P:UV-damage excision repair"/>
    <property type="evidence" value="ECO:0007669"/>
    <property type="project" value="TreeGrafter"/>
</dbReference>
<evidence type="ECO:0000256" key="1">
    <source>
        <dbReference type="ARBA" id="ARBA00004123"/>
    </source>
</evidence>
<keyword evidence="5" id="KW-0234">DNA repair</keyword>
<feature type="non-terminal residue" evidence="9">
    <location>
        <position position="264"/>
    </location>
</feature>
<proteinExistence type="inferred from homology"/>
<dbReference type="EMBL" id="CABIJS010000110">
    <property type="protein sequence ID" value="VUZ42898.1"/>
    <property type="molecule type" value="Genomic_DNA"/>
</dbReference>
<gene>
    <name evidence="9" type="ORF">WMSIL1_LOCUS3348</name>
</gene>
<dbReference type="GO" id="GO:0003684">
    <property type="term" value="F:damaged DNA binding"/>
    <property type="evidence" value="ECO:0007669"/>
    <property type="project" value="InterPro"/>
</dbReference>
<dbReference type="GO" id="GO:0006312">
    <property type="term" value="P:mitotic recombination"/>
    <property type="evidence" value="ECO:0007669"/>
    <property type="project" value="TreeGrafter"/>
</dbReference>
<feature type="domain" description="ERCC1-like central" evidence="8">
    <location>
        <begin position="98"/>
        <end position="210"/>
    </location>
</feature>
<evidence type="ECO:0000256" key="4">
    <source>
        <dbReference type="ARBA" id="ARBA00023125"/>
    </source>
</evidence>
<evidence type="ECO:0000313" key="9">
    <source>
        <dbReference type="EMBL" id="VUZ42898.1"/>
    </source>
</evidence>
<dbReference type="SUPFAM" id="SSF52980">
    <property type="entry name" value="Restriction endonuclease-like"/>
    <property type="match status" value="1"/>
</dbReference>
<keyword evidence="3" id="KW-0227">DNA damage</keyword>
<keyword evidence="10" id="KW-1185">Reference proteome</keyword>
<keyword evidence="6" id="KW-0539">Nucleus</keyword>
<dbReference type="Proteomes" id="UP000321570">
    <property type="component" value="Unassembled WGS sequence"/>
</dbReference>
<accession>A0A564Y822</accession>
<dbReference type="GO" id="GO:0003697">
    <property type="term" value="F:single-stranded DNA binding"/>
    <property type="evidence" value="ECO:0007669"/>
    <property type="project" value="TreeGrafter"/>
</dbReference>
<dbReference type="CDD" id="cd22325">
    <property type="entry name" value="ERCC1_C-like"/>
    <property type="match status" value="1"/>
</dbReference>
<feature type="compositionally biased region" description="Polar residues" evidence="7">
    <location>
        <begin position="82"/>
        <end position="92"/>
    </location>
</feature>
<evidence type="ECO:0000256" key="5">
    <source>
        <dbReference type="ARBA" id="ARBA00023204"/>
    </source>
</evidence>
<dbReference type="InterPro" id="IPR004579">
    <property type="entry name" value="ERCC1/RAD10/SWI10"/>
</dbReference>
<dbReference type="FunFam" id="3.40.50.10130:FF:000001">
    <property type="entry name" value="DNA excision repair protein ERCC-1"/>
    <property type="match status" value="1"/>
</dbReference>
<dbReference type="PANTHER" id="PTHR12749">
    <property type="entry name" value="EXCISION REPAIR CROSS-COMPLEMENTING 1 ERCC1"/>
    <property type="match status" value="1"/>
</dbReference>
<dbReference type="AlphaFoldDB" id="A0A564Y822"/>
<dbReference type="GO" id="GO:0000110">
    <property type="term" value="C:nucleotide-excision repair factor 1 complex"/>
    <property type="evidence" value="ECO:0007669"/>
    <property type="project" value="TreeGrafter"/>
</dbReference>
<dbReference type="InterPro" id="IPR047260">
    <property type="entry name" value="ERCC1-like_central_dom"/>
</dbReference>
<reference evidence="9 10" key="1">
    <citation type="submission" date="2019-07" db="EMBL/GenBank/DDBJ databases">
        <authorList>
            <person name="Jastrzebski P J."/>
            <person name="Paukszto L."/>
            <person name="Jastrzebski P J."/>
        </authorList>
    </citation>
    <scope>NUCLEOTIDE SEQUENCE [LARGE SCALE GENOMIC DNA]</scope>
    <source>
        <strain evidence="9 10">WMS-il1</strain>
    </source>
</reference>
<evidence type="ECO:0000256" key="3">
    <source>
        <dbReference type="ARBA" id="ARBA00022763"/>
    </source>
</evidence>
<keyword evidence="4" id="KW-0238">DNA-binding</keyword>
<dbReference type="PANTHER" id="PTHR12749:SF0">
    <property type="entry name" value="DNA EXCISION REPAIR PROTEIN ERCC-1"/>
    <property type="match status" value="1"/>
</dbReference>
<feature type="compositionally biased region" description="Low complexity" evidence="7">
    <location>
        <begin position="58"/>
        <end position="75"/>
    </location>
</feature>
<dbReference type="GO" id="GO:0006302">
    <property type="term" value="P:double-strand break repair"/>
    <property type="evidence" value="ECO:0007669"/>
    <property type="project" value="UniProtKB-ARBA"/>
</dbReference>
<sequence>MFSDYRKGILDPDIVSTQGVSALKESIQETNTRQTKPRIPATWLKPRSALSRLAAGHVPPISSNPSTSSSASVAPQKVPYDPQTTPTKSGPPTDSKKLLVSSRQRGNQLLELIRHVVWEYAEIEPDYVFGPTQCGFFLSLRYHNLNPGYIFERLQKLTSTYKLIVLIVLVDVDDAHHPLKELNKFGLTQNVTVLLAWSSLEAARYVECFKALVNKSPEELQSEAATASVQKDHLTLATDFLTSLRVVSRTDAATLLSRFGVSIT</sequence>
<evidence type="ECO:0000256" key="6">
    <source>
        <dbReference type="ARBA" id="ARBA00023242"/>
    </source>
</evidence>
<evidence type="ECO:0000256" key="7">
    <source>
        <dbReference type="SAM" id="MobiDB-lite"/>
    </source>
</evidence>
<organism evidence="9 10">
    <name type="scientific">Hymenolepis diminuta</name>
    <name type="common">Rat tapeworm</name>
    <dbReference type="NCBI Taxonomy" id="6216"/>
    <lineage>
        <taxon>Eukaryota</taxon>
        <taxon>Metazoa</taxon>
        <taxon>Spiralia</taxon>
        <taxon>Lophotrochozoa</taxon>
        <taxon>Platyhelminthes</taxon>
        <taxon>Cestoda</taxon>
        <taxon>Eucestoda</taxon>
        <taxon>Cyclophyllidea</taxon>
        <taxon>Hymenolepididae</taxon>
        <taxon>Hymenolepis</taxon>
    </lineage>
</organism>